<dbReference type="CDD" id="cd17574">
    <property type="entry name" value="REC_OmpR"/>
    <property type="match status" value="1"/>
</dbReference>
<dbReference type="GO" id="GO:0006355">
    <property type="term" value="P:regulation of DNA-templated transcription"/>
    <property type="evidence" value="ECO:0007669"/>
    <property type="project" value="InterPro"/>
</dbReference>
<keyword evidence="2" id="KW-0902">Two-component regulatory system</keyword>
<dbReference type="SMART" id="SM00448">
    <property type="entry name" value="REC"/>
    <property type="match status" value="1"/>
</dbReference>
<dbReference type="Gene3D" id="3.40.50.2300">
    <property type="match status" value="1"/>
</dbReference>
<dbReference type="GO" id="GO:0000976">
    <property type="term" value="F:transcription cis-regulatory region binding"/>
    <property type="evidence" value="ECO:0007669"/>
    <property type="project" value="TreeGrafter"/>
</dbReference>
<protein>
    <submittedName>
        <fullName evidence="10">DNA-binding response regulator, OmpR family, contains REC and winged-helix (WHTH) domain</fullName>
    </submittedName>
</protein>
<evidence type="ECO:0000256" key="4">
    <source>
        <dbReference type="ARBA" id="ARBA00023125"/>
    </source>
</evidence>
<keyword evidence="3" id="KW-0805">Transcription regulation</keyword>
<dbReference type="PROSITE" id="PS50110">
    <property type="entry name" value="RESPONSE_REGULATORY"/>
    <property type="match status" value="1"/>
</dbReference>
<dbReference type="SMART" id="SM00862">
    <property type="entry name" value="Trans_reg_C"/>
    <property type="match status" value="1"/>
</dbReference>
<name>A0A1H0WM46_9BURK</name>
<dbReference type="EMBL" id="FNJL01000043">
    <property type="protein sequence ID" value="SDP91615.1"/>
    <property type="molecule type" value="Genomic_DNA"/>
</dbReference>
<dbReference type="AlphaFoldDB" id="A0A1H0WM46"/>
<keyword evidence="1 6" id="KW-0597">Phosphoprotein</keyword>
<organism evidence="10 11">
    <name type="scientific">Paracidovorax cattleyae</name>
    <dbReference type="NCBI Taxonomy" id="80868"/>
    <lineage>
        <taxon>Bacteria</taxon>
        <taxon>Pseudomonadati</taxon>
        <taxon>Pseudomonadota</taxon>
        <taxon>Betaproteobacteria</taxon>
        <taxon>Burkholderiales</taxon>
        <taxon>Comamonadaceae</taxon>
        <taxon>Paracidovorax</taxon>
    </lineage>
</organism>
<dbReference type="SUPFAM" id="SSF52172">
    <property type="entry name" value="CheY-like"/>
    <property type="match status" value="1"/>
</dbReference>
<dbReference type="Gene3D" id="6.10.250.690">
    <property type="match status" value="1"/>
</dbReference>
<dbReference type="InterPro" id="IPR011006">
    <property type="entry name" value="CheY-like_superfamily"/>
</dbReference>
<dbReference type="PANTHER" id="PTHR48111">
    <property type="entry name" value="REGULATOR OF RPOS"/>
    <property type="match status" value="1"/>
</dbReference>
<dbReference type="InterPro" id="IPR036388">
    <property type="entry name" value="WH-like_DNA-bd_sf"/>
</dbReference>
<keyword evidence="5" id="KW-0804">Transcription</keyword>
<reference evidence="11" key="1">
    <citation type="submission" date="2016-10" db="EMBL/GenBank/DDBJ databases">
        <authorList>
            <person name="Varghese N."/>
            <person name="Submissions S."/>
        </authorList>
    </citation>
    <scope>NUCLEOTIDE SEQUENCE [LARGE SCALE GENOMIC DNA]</scope>
    <source>
        <strain evidence="11">DSM 17101</strain>
    </source>
</reference>
<keyword evidence="4 7" id="KW-0238">DNA-binding</keyword>
<sequence length="230" mass="25120">MTGKKVLVVEDDADCASILDAYLRKDGFAIAIAGDGEQALELFRQWRPDLVLLDMMLPRLSGIDVLSAIRRAGDTPVIMVTAIGDEPEKLGALRYGADDYVVKPYSAREVVARVHAVLRRAAPARTAEGPLRHGPLTVDTTAVRAAIADTGGGPDTVLDLTPTEFNLLALLLRTPFKAFTRSELLESCLPESEALERVVDTHIHNLRRKLEQHGITGVLVTVRAIGYRFQ</sequence>
<dbReference type="InterPro" id="IPR039420">
    <property type="entry name" value="WalR-like"/>
</dbReference>
<dbReference type="Proteomes" id="UP000199317">
    <property type="component" value="Unassembled WGS sequence"/>
</dbReference>
<evidence type="ECO:0000256" key="2">
    <source>
        <dbReference type="ARBA" id="ARBA00023012"/>
    </source>
</evidence>
<feature type="modified residue" description="4-aspartylphosphate" evidence="6">
    <location>
        <position position="54"/>
    </location>
</feature>
<accession>A0A1H0WM46</accession>
<keyword evidence="11" id="KW-1185">Reference proteome</keyword>
<feature type="domain" description="OmpR/PhoB-type" evidence="9">
    <location>
        <begin position="128"/>
        <end position="230"/>
    </location>
</feature>
<dbReference type="RefSeq" id="WP_092839697.1">
    <property type="nucleotide sequence ID" value="NZ_CP028290.1"/>
</dbReference>
<dbReference type="InterPro" id="IPR001789">
    <property type="entry name" value="Sig_transdc_resp-reg_receiver"/>
</dbReference>
<dbReference type="CDD" id="cd00383">
    <property type="entry name" value="trans_reg_C"/>
    <property type="match status" value="1"/>
</dbReference>
<dbReference type="InterPro" id="IPR001867">
    <property type="entry name" value="OmpR/PhoB-type_DNA-bd"/>
</dbReference>
<dbReference type="OrthoDB" id="9802426at2"/>
<evidence type="ECO:0000256" key="6">
    <source>
        <dbReference type="PROSITE-ProRule" id="PRU00169"/>
    </source>
</evidence>
<dbReference type="GO" id="GO:0032993">
    <property type="term" value="C:protein-DNA complex"/>
    <property type="evidence" value="ECO:0007669"/>
    <property type="project" value="TreeGrafter"/>
</dbReference>
<dbReference type="GO" id="GO:0000156">
    <property type="term" value="F:phosphorelay response regulator activity"/>
    <property type="evidence" value="ECO:0007669"/>
    <property type="project" value="TreeGrafter"/>
</dbReference>
<dbReference type="Pfam" id="PF00072">
    <property type="entry name" value="Response_reg"/>
    <property type="match status" value="1"/>
</dbReference>
<evidence type="ECO:0000256" key="5">
    <source>
        <dbReference type="ARBA" id="ARBA00023163"/>
    </source>
</evidence>
<evidence type="ECO:0000256" key="1">
    <source>
        <dbReference type="ARBA" id="ARBA00022553"/>
    </source>
</evidence>
<dbReference type="Pfam" id="PF00486">
    <property type="entry name" value="Trans_reg_C"/>
    <property type="match status" value="1"/>
</dbReference>
<evidence type="ECO:0000313" key="10">
    <source>
        <dbReference type="EMBL" id="SDP91615.1"/>
    </source>
</evidence>
<gene>
    <name evidence="10" type="ORF">SAMN04489708_14316</name>
</gene>
<dbReference type="Gene3D" id="1.10.10.10">
    <property type="entry name" value="Winged helix-like DNA-binding domain superfamily/Winged helix DNA-binding domain"/>
    <property type="match status" value="1"/>
</dbReference>
<dbReference type="SUPFAM" id="SSF46894">
    <property type="entry name" value="C-terminal effector domain of the bipartite response regulators"/>
    <property type="match status" value="1"/>
</dbReference>
<feature type="DNA-binding region" description="OmpR/PhoB-type" evidence="7">
    <location>
        <begin position="128"/>
        <end position="230"/>
    </location>
</feature>
<dbReference type="InterPro" id="IPR016032">
    <property type="entry name" value="Sig_transdc_resp-reg_C-effctor"/>
</dbReference>
<dbReference type="PANTHER" id="PTHR48111:SF59">
    <property type="entry name" value="TRANSCRIPTIONAL REGULATORY PROTEIN BAER"/>
    <property type="match status" value="1"/>
</dbReference>
<evidence type="ECO:0000256" key="7">
    <source>
        <dbReference type="PROSITE-ProRule" id="PRU01091"/>
    </source>
</evidence>
<dbReference type="GO" id="GO:0005829">
    <property type="term" value="C:cytosol"/>
    <property type="evidence" value="ECO:0007669"/>
    <property type="project" value="TreeGrafter"/>
</dbReference>
<evidence type="ECO:0000259" key="8">
    <source>
        <dbReference type="PROSITE" id="PS50110"/>
    </source>
</evidence>
<evidence type="ECO:0000259" key="9">
    <source>
        <dbReference type="PROSITE" id="PS51755"/>
    </source>
</evidence>
<dbReference type="FunFam" id="3.40.50.2300:FF:000001">
    <property type="entry name" value="DNA-binding response regulator PhoB"/>
    <property type="match status" value="1"/>
</dbReference>
<evidence type="ECO:0000256" key="3">
    <source>
        <dbReference type="ARBA" id="ARBA00023015"/>
    </source>
</evidence>
<dbReference type="PROSITE" id="PS51755">
    <property type="entry name" value="OMPR_PHOB"/>
    <property type="match status" value="1"/>
</dbReference>
<proteinExistence type="predicted"/>
<feature type="domain" description="Response regulatory" evidence="8">
    <location>
        <begin position="5"/>
        <end position="118"/>
    </location>
</feature>
<evidence type="ECO:0000313" key="11">
    <source>
        <dbReference type="Proteomes" id="UP000199317"/>
    </source>
</evidence>